<sequence length="228" mass="25560">MFLRQITKDSMLYAVLAAPLLAAFFFRFVIPIVEIRLCAYFGKSAILSDYYLLFDLFLATLTPYMFCFASSMVVLTELDESMAGYLAVTPVGKRGYILSRLVFPAAASFFGSVVLVSIFSLTAWTVPILLITCLLTSILSIAVSLLILSFSHNRVEGMAMAKLSSVMMLGLLVPFFLFSEILYLFSPLPSLWIAKLCLDHHFWPAAPALLSSLLWIWILYGRFEKKLS</sequence>
<feature type="transmembrane region" description="Helical" evidence="1">
    <location>
        <begin position="128"/>
        <end position="151"/>
    </location>
</feature>
<name>A0A645EHY8_9ZZZZ</name>
<evidence type="ECO:0008006" key="3">
    <source>
        <dbReference type="Google" id="ProtNLM"/>
    </source>
</evidence>
<keyword evidence="1" id="KW-0812">Transmembrane</keyword>
<dbReference type="EMBL" id="VSSQ01046911">
    <property type="protein sequence ID" value="MPN00882.1"/>
    <property type="molecule type" value="Genomic_DNA"/>
</dbReference>
<feature type="transmembrane region" description="Helical" evidence="1">
    <location>
        <begin position="12"/>
        <end position="30"/>
    </location>
</feature>
<keyword evidence="1" id="KW-0472">Membrane</keyword>
<evidence type="ECO:0000256" key="1">
    <source>
        <dbReference type="SAM" id="Phobius"/>
    </source>
</evidence>
<evidence type="ECO:0000313" key="2">
    <source>
        <dbReference type="EMBL" id="MPN00882.1"/>
    </source>
</evidence>
<protein>
    <recommendedName>
        <fullName evidence="3">Fluoroquinolones export permease protein</fullName>
    </recommendedName>
</protein>
<feature type="transmembrane region" description="Helical" evidence="1">
    <location>
        <begin position="205"/>
        <end position="223"/>
    </location>
</feature>
<keyword evidence="1" id="KW-1133">Transmembrane helix</keyword>
<proteinExistence type="predicted"/>
<reference evidence="2" key="1">
    <citation type="submission" date="2019-08" db="EMBL/GenBank/DDBJ databases">
        <authorList>
            <person name="Kucharzyk K."/>
            <person name="Murdoch R.W."/>
            <person name="Higgins S."/>
            <person name="Loffler F."/>
        </authorList>
    </citation>
    <scope>NUCLEOTIDE SEQUENCE</scope>
</reference>
<feature type="transmembrane region" description="Helical" evidence="1">
    <location>
        <begin position="97"/>
        <end position="122"/>
    </location>
</feature>
<gene>
    <name evidence="2" type="ORF">SDC9_148080</name>
</gene>
<feature type="transmembrane region" description="Helical" evidence="1">
    <location>
        <begin position="50"/>
        <end position="76"/>
    </location>
</feature>
<comment type="caution">
    <text evidence="2">The sequence shown here is derived from an EMBL/GenBank/DDBJ whole genome shotgun (WGS) entry which is preliminary data.</text>
</comment>
<organism evidence="2">
    <name type="scientific">bioreactor metagenome</name>
    <dbReference type="NCBI Taxonomy" id="1076179"/>
    <lineage>
        <taxon>unclassified sequences</taxon>
        <taxon>metagenomes</taxon>
        <taxon>ecological metagenomes</taxon>
    </lineage>
</organism>
<feature type="transmembrane region" description="Helical" evidence="1">
    <location>
        <begin position="163"/>
        <end position="185"/>
    </location>
</feature>
<accession>A0A645EHY8</accession>
<dbReference type="AlphaFoldDB" id="A0A645EHY8"/>